<evidence type="ECO:0000256" key="1">
    <source>
        <dbReference type="SAM" id="MobiDB-lite"/>
    </source>
</evidence>
<sequence>MGKLIWGCSKVGGLNFIFPILGFDTTVMLMLRDERSCPQPPPPAPRANAAGQLAQFAFHLKGEPVDGGQWTDIGAEVNGTLEVPAITAPPRPAMKSKASTDGFYSSGGREGQTENPEDEVPAIRSRPPSLALLWAMAQEEKKKKKKQSD</sequence>
<comment type="caution">
    <text evidence="2">The sequence shown here is derived from an EMBL/GenBank/DDBJ whole genome shotgun (WGS) entry which is preliminary data.</text>
</comment>
<reference evidence="2" key="1">
    <citation type="submission" date="2016-03" db="EMBL/GenBank/DDBJ databases">
        <title>Mechanisms controlling the formation of the plant cell surface in tip-growing cells are functionally conserved among land plants.</title>
        <authorList>
            <person name="Honkanen S."/>
            <person name="Jones V.A."/>
            <person name="Morieri G."/>
            <person name="Champion C."/>
            <person name="Hetherington A.J."/>
            <person name="Kelly S."/>
            <person name="Saint-Marcoux D."/>
            <person name="Proust H."/>
            <person name="Prescott H."/>
            <person name="Dolan L."/>
        </authorList>
    </citation>
    <scope>NUCLEOTIDE SEQUENCE [LARGE SCALE GENOMIC DNA]</scope>
    <source>
        <tissue evidence="2">Whole gametophyte</tissue>
    </source>
</reference>
<name>A0A176WEQ5_MARPO</name>
<accession>A0A176WEQ5</accession>
<feature type="region of interest" description="Disordered" evidence="1">
    <location>
        <begin position="82"/>
        <end position="129"/>
    </location>
</feature>
<evidence type="ECO:0000313" key="3">
    <source>
        <dbReference type="Proteomes" id="UP000077202"/>
    </source>
</evidence>
<dbReference type="EMBL" id="LVLJ01001235">
    <property type="protein sequence ID" value="OAE30832.1"/>
    <property type="molecule type" value="Genomic_DNA"/>
</dbReference>
<dbReference type="Proteomes" id="UP000077202">
    <property type="component" value="Unassembled WGS sequence"/>
</dbReference>
<organism evidence="2 3">
    <name type="scientific">Marchantia polymorpha subsp. ruderalis</name>
    <dbReference type="NCBI Taxonomy" id="1480154"/>
    <lineage>
        <taxon>Eukaryota</taxon>
        <taxon>Viridiplantae</taxon>
        <taxon>Streptophyta</taxon>
        <taxon>Embryophyta</taxon>
        <taxon>Marchantiophyta</taxon>
        <taxon>Marchantiopsida</taxon>
        <taxon>Marchantiidae</taxon>
        <taxon>Marchantiales</taxon>
        <taxon>Marchantiaceae</taxon>
        <taxon>Marchantia</taxon>
    </lineage>
</organism>
<dbReference type="AlphaFoldDB" id="A0A176WEQ5"/>
<evidence type="ECO:0000313" key="2">
    <source>
        <dbReference type="EMBL" id="OAE30832.1"/>
    </source>
</evidence>
<gene>
    <name evidence="2" type="ORF">AXG93_857s1350</name>
</gene>
<protein>
    <submittedName>
        <fullName evidence="2">Uncharacterized protein</fullName>
    </submittedName>
</protein>
<proteinExistence type="predicted"/>
<keyword evidence="3" id="KW-1185">Reference proteome</keyword>